<accession>A0ABW4LU54</accession>
<keyword evidence="1" id="KW-0131">Cell cycle</keyword>
<name>A0ABW4LU54_9BACI</name>
<dbReference type="Proteomes" id="UP001597214">
    <property type="component" value="Unassembled WGS sequence"/>
</dbReference>
<dbReference type="InterPro" id="IPR023393">
    <property type="entry name" value="START-like_dom_sf"/>
</dbReference>
<dbReference type="EMBL" id="JBHUEM010000046">
    <property type="protein sequence ID" value="MFD1738652.1"/>
    <property type="molecule type" value="Genomic_DNA"/>
</dbReference>
<reference evidence="2" key="1">
    <citation type="journal article" date="2019" name="Int. J. Syst. Evol. Microbiol.">
        <title>The Global Catalogue of Microorganisms (GCM) 10K type strain sequencing project: providing services to taxonomists for standard genome sequencing and annotation.</title>
        <authorList>
            <consortium name="The Broad Institute Genomics Platform"/>
            <consortium name="The Broad Institute Genome Sequencing Center for Infectious Disease"/>
            <person name="Wu L."/>
            <person name="Ma J."/>
        </authorList>
    </citation>
    <scope>NUCLEOTIDE SEQUENCE [LARGE SCALE GENOMIC DNA]</scope>
    <source>
        <strain evidence="2">CCUG 49339</strain>
    </source>
</reference>
<dbReference type="GO" id="GO:0051301">
    <property type="term" value="P:cell division"/>
    <property type="evidence" value="ECO:0007669"/>
    <property type="project" value="UniProtKB-KW"/>
</dbReference>
<sequence length="151" mass="17347">MPIIIHRQMINAPIDLCFNLARNVDIHTKTTEKTREKAVSGVTEGLLEVGDIVTWEATHFGIRQRLTAKVTFMVKPYKFIDVMLKGAFDSFTHTHEFKEVDGCTIMTDTFNYKSPLGPIGIIADKIFLERYMRKFIIDRALQLKKIAESVR</sequence>
<evidence type="ECO:0000313" key="1">
    <source>
        <dbReference type="EMBL" id="MFD1738652.1"/>
    </source>
</evidence>
<evidence type="ECO:0000313" key="2">
    <source>
        <dbReference type="Proteomes" id="UP001597214"/>
    </source>
</evidence>
<dbReference type="RefSeq" id="WP_377929866.1">
    <property type="nucleotide sequence ID" value="NZ_JBHUEM010000046.1"/>
</dbReference>
<protein>
    <submittedName>
        <fullName evidence="1">Cell division protein</fullName>
    </submittedName>
</protein>
<keyword evidence="2" id="KW-1185">Reference proteome</keyword>
<keyword evidence="1" id="KW-0132">Cell division</keyword>
<gene>
    <name evidence="1" type="ORF">ACFSCX_19205</name>
</gene>
<dbReference type="CDD" id="cd07820">
    <property type="entry name" value="SRPBCC_3"/>
    <property type="match status" value="1"/>
</dbReference>
<dbReference type="Gene3D" id="3.30.530.20">
    <property type="match status" value="1"/>
</dbReference>
<proteinExistence type="predicted"/>
<dbReference type="SUPFAM" id="SSF55961">
    <property type="entry name" value="Bet v1-like"/>
    <property type="match status" value="1"/>
</dbReference>
<organism evidence="1 2">
    <name type="scientific">Bacillus salitolerans</name>
    <dbReference type="NCBI Taxonomy" id="1437434"/>
    <lineage>
        <taxon>Bacteria</taxon>
        <taxon>Bacillati</taxon>
        <taxon>Bacillota</taxon>
        <taxon>Bacilli</taxon>
        <taxon>Bacillales</taxon>
        <taxon>Bacillaceae</taxon>
        <taxon>Bacillus</taxon>
    </lineage>
</organism>
<comment type="caution">
    <text evidence="1">The sequence shown here is derived from an EMBL/GenBank/DDBJ whole genome shotgun (WGS) entry which is preliminary data.</text>
</comment>